<sequence>MIWIFVYEPYKNDSFLLADSMGKTLILSYTKAIKEECRMKHLLNNIRIIFCILVLGYTEKEFGM</sequence>
<gene>
    <name evidence="1" type="ORF">DES51_102142</name>
</gene>
<dbReference type="EMBL" id="QJKH01000002">
    <property type="protein sequence ID" value="PXX81023.1"/>
    <property type="molecule type" value="Genomic_DNA"/>
</dbReference>
<evidence type="ECO:0000313" key="2">
    <source>
        <dbReference type="Proteomes" id="UP000247612"/>
    </source>
</evidence>
<comment type="caution">
    <text evidence="1">The sequence shown here is derived from an EMBL/GenBank/DDBJ whole genome shotgun (WGS) entry which is preliminary data.</text>
</comment>
<proteinExistence type="predicted"/>
<evidence type="ECO:0000313" key="1">
    <source>
        <dbReference type="EMBL" id="PXX81023.1"/>
    </source>
</evidence>
<reference evidence="1 2" key="1">
    <citation type="submission" date="2018-05" db="EMBL/GenBank/DDBJ databases">
        <title>Genomic Encyclopedia of Type Strains, Phase IV (KMG-IV): sequencing the most valuable type-strain genomes for metagenomic binning, comparative biology and taxonomic classification.</title>
        <authorList>
            <person name="Goeker M."/>
        </authorList>
    </citation>
    <scope>NUCLEOTIDE SEQUENCE [LARGE SCALE GENOMIC DNA]</scope>
    <source>
        <strain evidence="1 2">JC118</strain>
    </source>
</reference>
<dbReference type="AlphaFoldDB" id="A0A318L6A2"/>
<dbReference type="STRING" id="1034346.GCA_000313565_02422"/>
<dbReference type="Proteomes" id="UP000247612">
    <property type="component" value="Unassembled WGS sequence"/>
</dbReference>
<organism evidence="1 2">
    <name type="scientific">Dielma fastidiosa</name>
    <dbReference type="NCBI Taxonomy" id="1034346"/>
    <lineage>
        <taxon>Bacteria</taxon>
        <taxon>Bacillati</taxon>
        <taxon>Bacillota</taxon>
        <taxon>Erysipelotrichia</taxon>
        <taxon>Erysipelotrichales</taxon>
        <taxon>Erysipelotrichaceae</taxon>
        <taxon>Dielma</taxon>
    </lineage>
</organism>
<name>A0A318L6A2_9FIRM</name>
<keyword evidence="2" id="KW-1185">Reference proteome</keyword>
<protein>
    <submittedName>
        <fullName evidence="1">Uncharacterized protein</fullName>
    </submittedName>
</protein>
<accession>A0A318L6A2</accession>